<name>A0A6A6TAT1_9PLEO</name>
<evidence type="ECO:0000313" key="1">
    <source>
        <dbReference type="EMBL" id="KAF2655694.1"/>
    </source>
</evidence>
<proteinExistence type="predicted"/>
<gene>
    <name evidence="1" type="ORF">K491DRAFT_678626</name>
</gene>
<organism evidence="1 2">
    <name type="scientific">Lophiostoma macrostomum CBS 122681</name>
    <dbReference type="NCBI Taxonomy" id="1314788"/>
    <lineage>
        <taxon>Eukaryota</taxon>
        <taxon>Fungi</taxon>
        <taxon>Dikarya</taxon>
        <taxon>Ascomycota</taxon>
        <taxon>Pezizomycotina</taxon>
        <taxon>Dothideomycetes</taxon>
        <taxon>Pleosporomycetidae</taxon>
        <taxon>Pleosporales</taxon>
        <taxon>Lophiostomataceae</taxon>
        <taxon>Lophiostoma</taxon>
    </lineage>
</organism>
<keyword evidence="2" id="KW-1185">Reference proteome</keyword>
<protein>
    <submittedName>
        <fullName evidence="1">Uncharacterized protein</fullName>
    </submittedName>
</protein>
<evidence type="ECO:0000313" key="2">
    <source>
        <dbReference type="Proteomes" id="UP000799324"/>
    </source>
</evidence>
<dbReference type="EMBL" id="MU004345">
    <property type="protein sequence ID" value="KAF2655694.1"/>
    <property type="molecule type" value="Genomic_DNA"/>
</dbReference>
<dbReference type="Proteomes" id="UP000799324">
    <property type="component" value="Unassembled WGS sequence"/>
</dbReference>
<sequence length="363" mass="40043">MSRGLNISTGRTCWEDDVSDDESALGRRFPGKRTTMSFKMAEKYQFDARAQVSQNIDVRPGPDELVTPGWGDYFQSGWGKLNKLSTTVRGDKALLALSANPTVNITGVSSTPCGDGSSRRELRSLYSRPQGGISFYAPPPKDDDLPGTLKSPPVPIQINALQDCFKSNPLGFDELLRETQGFSCTAVDGQALQEALKDESTPRLKTRLQKLNHVSAPPLPPSEAMASLTVGTKRKATRSDEDLRELVSRNTQTDINKRRRYNYVLTGDIPMDGNTQSFYETKGGRSPKQYMCGTSKMRRGLRTAASSATAVLKSPFIWWKRATEPRKTIVIPNFDIPKSTVSFSDRRDTFIIGGGKDVDMSGV</sequence>
<reference evidence="1" key="1">
    <citation type="journal article" date="2020" name="Stud. Mycol.">
        <title>101 Dothideomycetes genomes: a test case for predicting lifestyles and emergence of pathogens.</title>
        <authorList>
            <person name="Haridas S."/>
            <person name="Albert R."/>
            <person name="Binder M."/>
            <person name="Bloem J."/>
            <person name="Labutti K."/>
            <person name="Salamov A."/>
            <person name="Andreopoulos B."/>
            <person name="Baker S."/>
            <person name="Barry K."/>
            <person name="Bills G."/>
            <person name="Bluhm B."/>
            <person name="Cannon C."/>
            <person name="Castanera R."/>
            <person name="Culley D."/>
            <person name="Daum C."/>
            <person name="Ezra D."/>
            <person name="Gonzalez J."/>
            <person name="Henrissat B."/>
            <person name="Kuo A."/>
            <person name="Liang C."/>
            <person name="Lipzen A."/>
            <person name="Lutzoni F."/>
            <person name="Magnuson J."/>
            <person name="Mondo S."/>
            <person name="Nolan M."/>
            <person name="Ohm R."/>
            <person name="Pangilinan J."/>
            <person name="Park H.-J."/>
            <person name="Ramirez L."/>
            <person name="Alfaro M."/>
            <person name="Sun H."/>
            <person name="Tritt A."/>
            <person name="Yoshinaga Y."/>
            <person name="Zwiers L.-H."/>
            <person name="Turgeon B."/>
            <person name="Goodwin S."/>
            <person name="Spatafora J."/>
            <person name="Crous P."/>
            <person name="Grigoriev I."/>
        </authorList>
    </citation>
    <scope>NUCLEOTIDE SEQUENCE</scope>
    <source>
        <strain evidence="1">CBS 122681</strain>
    </source>
</reference>
<accession>A0A6A6TAT1</accession>
<dbReference type="AlphaFoldDB" id="A0A6A6TAT1"/>